<dbReference type="Pfam" id="PF00578">
    <property type="entry name" value="AhpC-TSA"/>
    <property type="match status" value="1"/>
</dbReference>
<dbReference type="CDD" id="cd02966">
    <property type="entry name" value="TlpA_like_family"/>
    <property type="match status" value="1"/>
</dbReference>
<dbReference type="PANTHER" id="PTHR42852">
    <property type="entry name" value="THIOL:DISULFIDE INTERCHANGE PROTEIN DSBE"/>
    <property type="match status" value="1"/>
</dbReference>
<dbReference type="GO" id="GO:0030313">
    <property type="term" value="C:cell envelope"/>
    <property type="evidence" value="ECO:0007669"/>
    <property type="project" value="UniProtKB-SubCell"/>
</dbReference>
<proteinExistence type="predicted"/>
<dbReference type="EMBL" id="QFPN01000011">
    <property type="protein sequence ID" value="PZQ11549.1"/>
    <property type="molecule type" value="Genomic_DNA"/>
</dbReference>
<evidence type="ECO:0000259" key="5">
    <source>
        <dbReference type="PROSITE" id="PS51352"/>
    </source>
</evidence>
<organism evidence="6 7">
    <name type="scientific">Ancylobacter novellus</name>
    <name type="common">Thiobacillus novellus</name>
    <dbReference type="NCBI Taxonomy" id="921"/>
    <lineage>
        <taxon>Bacteria</taxon>
        <taxon>Pseudomonadati</taxon>
        <taxon>Pseudomonadota</taxon>
        <taxon>Alphaproteobacteria</taxon>
        <taxon>Hyphomicrobiales</taxon>
        <taxon>Xanthobacteraceae</taxon>
        <taxon>Ancylobacter</taxon>
    </lineage>
</organism>
<keyword evidence="4" id="KW-0676">Redox-active center</keyword>
<comment type="subcellular location">
    <subcellularLocation>
        <location evidence="1">Cell envelope</location>
    </subcellularLocation>
</comment>
<evidence type="ECO:0000256" key="2">
    <source>
        <dbReference type="ARBA" id="ARBA00022748"/>
    </source>
</evidence>
<dbReference type="GO" id="GO:0015036">
    <property type="term" value="F:disulfide oxidoreductase activity"/>
    <property type="evidence" value="ECO:0007669"/>
    <property type="project" value="UniProtKB-ARBA"/>
</dbReference>
<dbReference type="InterPro" id="IPR013766">
    <property type="entry name" value="Thioredoxin_domain"/>
</dbReference>
<comment type="caution">
    <text evidence="6">The sequence shown here is derived from an EMBL/GenBank/DDBJ whole genome shotgun (WGS) entry which is preliminary data.</text>
</comment>
<accession>A0A2W5K6I4</accession>
<name>A0A2W5K6I4_ANCNO</name>
<dbReference type="Gene3D" id="3.40.30.10">
    <property type="entry name" value="Glutaredoxin"/>
    <property type="match status" value="1"/>
</dbReference>
<dbReference type="PANTHER" id="PTHR42852:SF6">
    <property type="entry name" value="THIOL:DISULFIDE INTERCHANGE PROTEIN DSBE"/>
    <property type="match status" value="1"/>
</dbReference>
<evidence type="ECO:0000313" key="6">
    <source>
        <dbReference type="EMBL" id="PZQ11549.1"/>
    </source>
</evidence>
<sequence>MPRRLTASTGRDIVSRTSESREICRVPAIATSATRAVLRFSSLALVTAVTGAACATEFAALTPAAAPASLPVEAKSLDGAPLPIATDPVRVTLVHFFASWCEPCEEEMPALARFARAETASVRLIGVAVAEPASRAGKFVARFDLPGEIASDPDKTIATTFAVRGLPATVALAPDGRALSAPGPLDWTSAEVAAAVSDLKKEP</sequence>
<dbReference type="InterPro" id="IPR017937">
    <property type="entry name" value="Thioredoxin_CS"/>
</dbReference>
<evidence type="ECO:0000256" key="3">
    <source>
        <dbReference type="ARBA" id="ARBA00023157"/>
    </source>
</evidence>
<feature type="domain" description="Thioredoxin" evidence="5">
    <location>
        <begin position="63"/>
        <end position="201"/>
    </location>
</feature>
<dbReference type="GO" id="GO:0016209">
    <property type="term" value="F:antioxidant activity"/>
    <property type="evidence" value="ECO:0007669"/>
    <property type="project" value="InterPro"/>
</dbReference>
<dbReference type="InterPro" id="IPR000866">
    <property type="entry name" value="AhpC/TSA"/>
</dbReference>
<dbReference type="Proteomes" id="UP000249577">
    <property type="component" value="Unassembled WGS sequence"/>
</dbReference>
<protein>
    <recommendedName>
        <fullName evidence="5">Thioredoxin domain-containing protein</fullName>
    </recommendedName>
</protein>
<reference evidence="6 7" key="1">
    <citation type="submission" date="2017-08" db="EMBL/GenBank/DDBJ databases">
        <title>Infants hospitalized years apart are colonized by the same room-sourced microbial strains.</title>
        <authorList>
            <person name="Brooks B."/>
            <person name="Olm M.R."/>
            <person name="Firek B.A."/>
            <person name="Baker R."/>
            <person name="Thomas B.C."/>
            <person name="Morowitz M.J."/>
            <person name="Banfield J.F."/>
        </authorList>
    </citation>
    <scope>NUCLEOTIDE SEQUENCE [LARGE SCALE GENOMIC DNA]</scope>
    <source>
        <strain evidence="6">S2_005_003_R2_43</strain>
    </source>
</reference>
<dbReference type="InterPro" id="IPR036249">
    <property type="entry name" value="Thioredoxin-like_sf"/>
</dbReference>
<dbReference type="PROSITE" id="PS51352">
    <property type="entry name" value="THIOREDOXIN_2"/>
    <property type="match status" value="1"/>
</dbReference>
<gene>
    <name evidence="6" type="ORF">DI565_17560</name>
</gene>
<evidence type="ECO:0000256" key="1">
    <source>
        <dbReference type="ARBA" id="ARBA00004196"/>
    </source>
</evidence>
<evidence type="ECO:0000256" key="4">
    <source>
        <dbReference type="ARBA" id="ARBA00023284"/>
    </source>
</evidence>
<keyword evidence="3" id="KW-1015">Disulfide bond</keyword>
<dbReference type="AlphaFoldDB" id="A0A2W5K6I4"/>
<keyword evidence="2" id="KW-0201">Cytochrome c-type biogenesis</keyword>
<dbReference type="PROSITE" id="PS00194">
    <property type="entry name" value="THIOREDOXIN_1"/>
    <property type="match status" value="1"/>
</dbReference>
<dbReference type="InterPro" id="IPR050553">
    <property type="entry name" value="Thioredoxin_ResA/DsbE_sf"/>
</dbReference>
<evidence type="ECO:0000313" key="7">
    <source>
        <dbReference type="Proteomes" id="UP000249577"/>
    </source>
</evidence>
<dbReference type="SUPFAM" id="SSF52833">
    <property type="entry name" value="Thioredoxin-like"/>
    <property type="match status" value="1"/>
</dbReference>
<dbReference type="GO" id="GO:0017004">
    <property type="term" value="P:cytochrome complex assembly"/>
    <property type="evidence" value="ECO:0007669"/>
    <property type="project" value="UniProtKB-KW"/>
</dbReference>